<dbReference type="PANTHER" id="PTHR11138">
    <property type="entry name" value="METHIONYL-TRNA FORMYLTRANSFERASE"/>
    <property type="match status" value="1"/>
</dbReference>
<dbReference type="EC" id="2.1.2.9" evidence="2 5"/>
<comment type="catalytic activity">
    <reaction evidence="5">
        <text>L-methionyl-tRNA(fMet) + (6R)-10-formyltetrahydrofolate = N-formyl-L-methionyl-tRNA(fMet) + (6S)-5,6,7,8-tetrahydrofolate + H(+)</text>
        <dbReference type="Rhea" id="RHEA:24380"/>
        <dbReference type="Rhea" id="RHEA-COMP:9952"/>
        <dbReference type="Rhea" id="RHEA-COMP:9953"/>
        <dbReference type="ChEBI" id="CHEBI:15378"/>
        <dbReference type="ChEBI" id="CHEBI:57453"/>
        <dbReference type="ChEBI" id="CHEBI:78530"/>
        <dbReference type="ChEBI" id="CHEBI:78844"/>
        <dbReference type="ChEBI" id="CHEBI:195366"/>
        <dbReference type="EC" id="2.1.2.9"/>
    </reaction>
</comment>
<dbReference type="InterPro" id="IPR044135">
    <property type="entry name" value="Met-tRNA-FMT_C"/>
</dbReference>
<evidence type="ECO:0000256" key="5">
    <source>
        <dbReference type="HAMAP-Rule" id="MF_00182"/>
    </source>
</evidence>
<dbReference type="SUPFAM" id="SSF50486">
    <property type="entry name" value="FMT C-terminal domain-like"/>
    <property type="match status" value="1"/>
</dbReference>
<feature type="binding site" evidence="5">
    <location>
        <begin position="109"/>
        <end position="112"/>
    </location>
    <ligand>
        <name>(6S)-5,6,7,8-tetrahydrofolate</name>
        <dbReference type="ChEBI" id="CHEBI:57453"/>
    </ligand>
</feature>
<dbReference type="EMBL" id="JAUTBA010000001">
    <property type="protein sequence ID" value="MDQ1151389.1"/>
    <property type="molecule type" value="Genomic_DNA"/>
</dbReference>
<dbReference type="InterPro" id="IPR005793">
    <property type="entry name" value="Formyl_trans_C"/>
</dbReference>
<organism evidence="8 9">
    <name type="scientific">Sphingobacterium zeae</name>
    <dbReference type="NCBI Taxonomy" id="1776859"/>
    <lineage>
        <taxon>Bacteria</taxon>
        <taxon>Pseudomonadati</taxon>
        <taxon>Bacteroidota</taxon>
        <taxon>Sphingobacteriia</taxon>
        <taxon>Sphingobacteriales</taxon>
        <taxon>Sphingobacteriaceae</taxon>
        <taxon>Sphingobacterium</taxon>
    </lineage>
</organism>
<keyword evidence="9" id="KW-1185">Reference proteome</keyword>
<dbReference type="HAMAP" id="MF_00182">
    <property type="entry name" value="Formyl_trans"/>
    <property type="match status" value="1"/>
</dbReference>
<dbReference type="InterPro" id="IPR036477">
    <property type="entry name" value="Formyl_transf_N_sf"/>
</dbReference>
<dbReference type="SUPFAM" id="SSF53328">
    <property type="entry name" value="Formyltransferase"/>
    <property type="match status" value="1"/>
</dbReference>
<evidence type="ECO:0000313" key="8">
    <source>
        <dbReference type="EMBL" id="MDQ1151389.1"/>
    </source>
</evidence>
<dbReference type="CDD" id="cd08704">
    <property type="entry name" value="Met_tRNA_FMT_C"/>
    <property type="match status" value="1"/>
</dbReference>
<evidence type="ECO:0000256" key="4">
    <source>
        <dbReference type="ARBA" id="ARBA00022917"/>
    </source>
</evidence>
<dbReference type="CDD" id="cd08646">
    <property type="entry name" value="FMT_core_Met-tRNA-FMT_N"/>
    <property type="match status" value="1"/>
</dbReference>
<dbReference type="Gene3D" id="3.40.50.12230">
    <property type="match status" value="1"/>
</dbReference>
<dbReference type="GO" id="GO:0004479">
    <property type="term" value="F:methionyl-tRNA formyltransferase activity"/>
    <property type="evidence" value="ECO:0007669"/>
    <property type="project" value="UniProtKB-EC"/>
</dbReference>
<comment type="caution">
    <text evidence="8">The sequence shown here is derived from an EMBL/GenBank/DDBJ whole genome shotgun (WGS) entry which is preliminary data.</text>
</comment>
<proteinExistence type="inferred from homology"/>
<protein>
    <recommendedName>
        <fullName evidence="2 5">Methionyl-tRNA formyltransferase</fullName>
        <ecNumber evidence="2 5">2.1.2.9</ecNumber>
    </recommendedName>
</protein>
<dbReference type="Pfam" id="PF00551">
    <property type="entry name" value="Formyl_trans_N"/>
    <property type="match status" value="1"/>
</dbReference>
<accession>A0ABU0U8Z2</accession>
<dbReference type="InterPro" id="IPR041711">
    <property type="entry name" value="Met-tRNA-FMT_N"/>
</dbReference>
<dbReference type="InterPro" id="IPR002376">
    <property type="entry name" value="Formyl_transf_N"/>
</dbReference>
<keyword evidence="3 5" id="KW-0808">Transferase</keyword>
<dbReference type="InterPro" id="IPR011034">
    <property type="entry name" value="Formyl_transferase-like_C_sf"/>
</dbReference>
<dbReference type="Proteomes" id="UP001244640">
    <property type="component" value="Unassembled WGS sequence"/>
</dbReference>
<keyword evidence="4 5" id="KW-0648">Protein biosynthesis</keyword>
<evidence type="ECO:0000256" key="2">
    <source>
        <dbReference type="ARBA" id="ARBA00012261"/>
    </source>
</evidence>
<name>A0ABU0U8Z2_9SPHI</name>
<evidence type="ECO:0000259" key="7">
    <source>
        <dbReference type="Pfam" id="PF02911"/>
    </source>
</evidence>
<feature type="domain" description="Formyl transferase C-terminal" evidence="7">
    <location>
        <begin position="207"/>
        <end position="305"/>
    </location>
</feature>
<reference evidence="8 9" key="1">
    <citation type="submission" date="2023-07" db="EMBL/GenBank/DDBJ databases">
        <title>Functional and genomic diversity of the sorghum phyllosphere microbiome.</title>
        <authorList>
            <person name="Shade A."/>
        </authorList>
    </citation>
    <scope>NUCLEOTIDE SEQUENCE [LARGE SCALE GENOMIC DNA]</scope>
    <source>
        <strain evidence="8 9">SORGH_AS_0892</strain>
    </source>
</reference>
<evidence type="ECO:0000256" key="1">
    <source>
        <dbReference type="ARBA" id="ARBA00010699"/>
    </source>
</evidence>
<dbReference type="Pfam" id="PF02911">
    <property type="entry name" value="Formyl_trans_C"/>
    <property type="match status" value="1"/>
</dbReference>
<dbReference type="InterPro" id="IPR005794">
    <property type="entry name" value="Fmt"/>
</dbReference>
<gene>
    <name evidence="5" type="primary">fmt</name>
    <name evidence="8" type="ORF">QE382_003373</name>
</gene>
<evidence type="ECO:0000313" key="9">
    <source>
        <dbReference type="Proteomes" id="UP001244640"/>
    </source>
</evidence>
<feature type="domain" description="Formyl transferase N-terminal" evidence="6">
    <location>
        <begin position="2"/>
        <end position="179"/>
    </location>
</feature>
<dbReference type="PANTHER" id="PTHR11138:SF5">
    <property type="entry name" value="METHIONYL-TRNA FORMYLTRANSFERASE, MITOCHONDRIAL"/>
    <property type="match status" value="1"/>
</dbReference>
<evidence type="ECO:0000256" key="3">
    <source>
        <dbReference type="ARBA" id="ARBA00022679"/>
    </source>
</evidence>
<comment type="similarity">
    <text evidence="1 5">Belongs to the Fmt family.</text>
</comment>
<evidence type="ECO:0000259" key="6">
    <source>
        <dbReference type="Pfam" id="PF00551"/>
    </source>
</evidence>
<sequence>MMRIIFMGTPDFAVASLKALIESGEQVVAVVTVPDKPAGRGQKIHESAVKIFAQQHHIPVLQPVKLRDESFLNELRSYQADLQVVVAFRMLPEVVWNMPKFGTINVHASLLPQYRGAAPINHAIINGEKESGVTTFLLQHEIDTGNILLSKKVTIKDTDNAGDLHDKLMAAGAETLLQTIQQLQAGNLQPKPQEVIVTHEPLKHAPKIFKEDCKINWDQPTETVYNFIRGLSPYPAAFTLLNERVLKIYDAKKETVHTPTVPGTLTTDKKTFLKIATQDGYLLIADLQLEGKKRMHVVDFLKGYRF</sequence>
<dbReference type="NCBIfam" id="TIGR00460">
    <property type="entry name" value="fmt"/>
    <property type="match status" value="1"/>
</dbReference>
<comment type="function">
    <text evidence="5">Attaches a formyl group to the free amino group of methionyl-tRNA(fMet). The formyl group appears to play a dual role in the initiator identity of N-formylmethionyl-tRNA by promoting its recognition by IF2 and preventing the misappropriation of this tRNA by the elongation apparatus.</text>
</comment>